<name>A0AAJ0F613_9PEZI</name>
<dbReference type="Pfam" id="PF19271">
    <property type="entry name" value="Nis1"/>
    <property type="match status" value="1"/>
</dbReference>
<protein>
    <submittedName>
        <fullName evidence="2">Uncharacterized protein</fullName>
    </submittedName>
</protein>
<organism evidence="2 3">
    <name type="scientific">Echria macrotheca</name>
    <dbReference type="NCBI Taxonomy" id="438768"/>
    <lineage>
        <taxon>Eukaryota</taxon>
        <taxon>Fungi</taxon>
        <taxon>Dikarya</taxon>
        <taxon>Ascomycota</taxon>
        <taxon>Pezizomycotina</taxon>
        <taxon>Sordariomycetes</taxon>
        <taxon>Sordariomycetidae</taxon>
        <taxon>Sordariales</taxon>
        <taxon>Schizotheciaceae</taxon>
        <taxon>Echria</taxon>
    </lineage>
</organism>
<reference evidence="2" key="1">
    <citation type="submission" date="2023-06" db="EMBL/GenBank/DDBJ databases">
        <title>Genome-scale phylogeny and comparative genomics of the fungal order Sordariales.</title>
        <authorList>
            <consortium name="Lawrence Berkeley National Laboratory"/>
            <person name="Hensen N."/>
            <person name="Bonometti L."/>
            <person name="Westerberg I."/>
            <person name="Brannstrom I.O."/>
            <person name="Guillou S."/>
            <person name="Cros-Aarteil S."/>
            <person name="Calhoun S."/>
            <person name="Haridas S."/>
            <person name="Kuo A."/>
            <person name="Mondo S."/>
            <person name="Pangilinan J."/>
            <person name="Riley R."/>
            <person name="Labutti K."/>
            <person name="Andreopoulos B."/>
            <person name="Lipzen A."/>
            <person name="Chen C."/>
            <person name="Yanf M."/>
            <person name="Daum C."/>
            <person name="Ng V."/>
            <person name="Clum A."/>
            <person name="Steindorff A."/>
            <person name="Ohm R."/>
            <person name="Martin F."/>
            <person name="Silar P."/>
            <person name="Natvig D."/>
            <person name="Lalanne C."/>
            <person name="Gautier V."/>
            <person name="Ament-Velasquez S.L."/>
            <person name="Kruys A."/>
            <person name="Hutchinson M.I."/>
            <person name="Powell A.J."/>
            <person name="Barry K."/>
            <person name="Miller A.N."/>
            <person name="Grigoriev I.V."/>
            <person name="Debuchy R."/>
            <person name="Gladieux P."/>
            <person name="Thoren M.H."/>
            <person name="Johannesson H."/>
        </authorList>
    </citation>
    <scope>NUCLEOTIDE SEQUENCE</scope>
    <source>
        <strain evidence="2">PSN4</strain>
    </source>
</reference>
<dbReference type="Proteomes" id="UP001239445">
    <property type="component" value="Unassembled WGS sequence"/>
</dbReference>
<keyword evidence="3" id="KW-1185">Reference proteome</keyword>
<accession>A0AAJ0F613</accession>
<evidence type="ECO:0000313" key="3">
    <source>
        <dbReference type="Proteomes" id="UP001239445"/>
    </source>
</evidence>
<dbReference type="EMBL" id="MU839852">
    <property type="protein sequence ID" value="KAK1749760.1"/>
    <property type="molecule type" value="Genomic_DNA"/>
</dbReference>
<sequence length="160" mass="17091">MRLSAIILTAVGLCSNLVAADVHDITVPAVIRAGESFVVNLTTPIQQPRYQSITWGLGPASAMPGQVGGYDHIGVTKLTGPDSDLKGQLNSYQIVNGLLAPYDREGQYALQAVLVGYIGAAGNSIFQTYYWHVNITKTGTTSNDVHVTAIAENSRSTMWP</sequence>
<comment type="caution">
    <text evidence="2">The sequence shown here is derived from an EMBL/GenBank/DDBJ whole genome shotgun (WGS) entry which is preliminary data.</text>
</comment>
<dbReference type="InterPro" id="IPR045469">
    <property type="entry name" value="Nis1"/>
</dbReference>
<proteinExistence type="predicted"/>
<feature type="signal peptide" evidence="1">
    <location>
        <begin position="1"/>
        <end position="20"/>
    </location>
</feature>
<feature type="chain" id="PRO_5042459121" evidence="1">
    <location>
        <begin position="21"/>
        <end position="160"/>
    </location>
</feature>
<evidence type="ECO:0000256" key="1">
    <source>
        <dbReference type="SAM" id="SignalP"/>
    </source>
</evidence>
<gene>
    <name evidence="2" type="ORF">QBC47DRAFT_439799</name>
</gene>
<dbReference type="AlphaFoldDB" id="A0AAJ0F613"/>
<evidence type="ECO:0000313" key="2">
    <source>
        <dbReference type="EMBL" id="KAK1749760.1"/>
    </source>
</evidence>
<keyword evidence="1" id="KW-0732">Signal</keyword>